<keyword evidence="1" id="KW-0175">Coiled coil</keyword>
<reference evidence="4" key="1">
    <citation type="journal article" date="2023" name="Commun. Biol.">
        <title>Genome analysis of Parmales, the sister group of diatoms, reveals the evolutionary specialization of diatoms from phago-mixotrophs to photoautotrophs.</title>
        <authorList>
            <person name="Ban H."/>
            <person name="Sato S."/>
            <person name="Yoshikawa S."/>
            <person name="Yamada K."/>
            <person name="Nakamura Y."/>
            <person name="Ichinomiya M."/>
            <person name="Sato N."/>
            <person name="Blanc-Mathieu R."/>
            <person name="Endo H."/>
            <person name="Kuwata A."/>
            <person name="Ogata H."/>
        </authorList>
    </citation>
    <scope>NUCLEOTIDE SEQUENCE [LARGE SCALE GENOMIC DNA]</scope>
</reference>
<protein>
    <submittedName>
        <fullName evidence="3">Uncharacterized protein</fullName>
    </submittedName>
</protein>
<feature type="coiled-coil region" evidence="1">
    <location>
        <begin position="29"/>
        <end position="67"/>
    </location>
</feature>
<dbReference type="EMBL" id="BRYA01000081">
    <property type="protein sequence ID" value="GMI38084.1"/>
    <property type="molecule type" value="Genomic_DNA"/>
</dbReference>
<accession>A0A9W7GA57</accession>
<feature type="chain" id="PRO_5040872412" evidence="2">
    <location>
        <begin position="19"/>
        <end position="70"/>
    </location>
</feature>
<keyword evidence="2" id="KW-0732">Signal</keyword>
<dbReference type="Proteomes" id="UP001165065">
    <property type="component" value="Unassembled WGS sequence"/>
</dbReference>
<organism evidence="3 4">
    <name type="scientific">Triparma columacea</name>
    <dbReference type="NCBI Taxonomy" id="722753"/>
    <lineage>
        <taxon>Eukaryota</taxon>
        <taxon>Sar</taxon>
        <taxon>Stramenopiles</taxon>
        <taxon>Ochrophyta</taxon>
        <taxon>Bolidophyceae</taxon>
        <taxon>Parmales</taxon>
        <taxon>Triparmaceae</taxon>
        <taxon>Triparma</taxon>
    </lineage>
</organism>
<dbReference type="AlphaFoldDB" id="A0A9W7GA57"/>
<evidence type="ECO:0000256" key="1">
    <source>
        <dbReference type="SAM" id="Coils"/>
    </source>
</evidence>
<proteinExistence type="predicted"/>
<comment type="caution">
    <text evidence="3">The sequence shown here is derived from an EMBL/GenBank/DDBJ whole genome shotgun (WGS) entry which is preliminary data.</text>
</comment>
<gene>
    <name evidence="3" type="ORF">TrCOL_g12400</name>
</gene>
<sequence>MKSIGIIAALALLATSSAFTPVAFSPRSVTSLRSETLDYEAELKAIEEEAKKRMEDKVNELKSKIEKEDN</sequence>
<evidence type="ECO:0000256" key="2">
    <source>
        <dbReference type="SAM" id="SignalP"/>
    </source>
</evidence>
<evidence type="ECO:0000313" key="3">
    <source>
        <dbReference type="EMBL" id="GMI38084.1"/>
    </source>
</evidence>
<feature type="signal peptide" evidence="2">
    <location>
        <begin position="1"/>
        <end position="18"/>
    </location>
</feature>
<name>A0A9W7GA57_9STRA</name>
<evidence type="ECO:0000313" key="4">
    <source>
        <dbReference type="Proteomes" id="UP001165065"/>
    </source>
</evidence>
<keyword evidence="4" id="KW-1185">Reference proteome</keyword>